<dbReference type="CDD" id="cd02440">
    <property type="entry name" value="AdoMet_MTases"/>
    <property type="match status" value="1"/>
</dbReference>
<dbReference type="GO" id="GO:0008168">
    <property type="term" value="F:methyltransferase activity"/>
    <property type="evidence" value="ECO:0007669"/>
    <property type="project" value="TreeGrafter"/>
</dbReference>
<sequence>MSDQQGDGNYTMGYSQATTASHAARTAEVDAGFLLPHLKPTDKILDVGCGPGTITIGFAAIAHDGEVVGIDISEDILGQARQVAAKAGSPSNLSFRHGDVLKGLDWIPDGTFDAVYASQVFPHLPTAEMREQALSEMRRVLKKDGILATRTLADMQWYPRELGLNELLGGRMNKAFATSDYVGPWMPALYRKVGFEKIKAGAGTRVSATEEERRWLVGTFGGRLAPGETVRKSWIEAGISEEDVDTTRRVLETWANTEDAWYIGVQADILGWK</sequence>
<proteinExistence type="inferred from homology"/>
<organism evidence="3 4">
    <name type="scientific">Pyricularia oryzae</name>
    <name type="common">Rice blast fungus</name>
    <name type="synonym">Magnaporthe oryzae</name>
    <dbReference type="NCBI Taxonomy" id="318829"/>
    <lineage>
        <taxon>Eukaryota</taxon>
        <taxon>Fungi</taxon>
        <taxon>Dikarya</taxon>
        <taxon>Ascomycota</taxon>
        <taxon>Pezizomycotina</taxon>
        <taxon>Sordariomycetes</taxon>
        <taxon>Sordariomycetidae</taxon>
        <taxon>Magnaporthales</taxon>
        <taxon>Pyriculariaceae</taxon>
        <taxon>Pyricularia</taxon>
    </lineage>
</organism>
<evidence type="ECO:0000313" key="3">
    <source>
        <dbReference type="EMBL" id="QBZ64105.1"/>
    </source>
</evidence>
<reference evidence="3 4" key="1">
    <citation type="journal article" date="2019" name="Mol. Biol. Evol.">
        <title>Blast fungal genomes show frequent chromosomal changes, gene gains and losses, and effector gene turnover.</title>
        <authorList>
            <person name="Gomez Luciano L.B."/>
            <person name="Jason Tsai I."/>
            <person name="Chuma I."/>
            <person name="Tosa Y."/>
            <person name="Chen Y.H."/>
            <person name="Li J.Y."/>
            <person name="Li M.Y."/>
            <person name="Jade Lu M.Y."/>
            <person name="Nakayashiki H."/>
            <person name="Li W.H."/>
        </authorList>
    </citation>
    <scope>NUCLEOTIDE SEQUENCE [LARGE SCALE GENOMIC DNA]</scope>
    <source>
        <strain evidence="3">MZ5-1-6</strain>
    </source>
</reference>
<evidence type="ECO:0000313" key="4">
    <source>
        <dbReference type="Proteomes" id="UP000294847"/>
    </source>
</evidence>
<gene>
    <name evidence="3" type="ORF">PoMZ_05797</name>
</gene>
<protein>
    <recommendedName>
        <fullName evidence="2">Methyltransferase domain-containing protein</fullName>
    </recommendedName>
</protein>
<dbReference type="AlphaFoldDB" id="A0A4P7NP32"/>
<dbReference type="InterPro" id="IPR029063">
    <property type="entry name" value="SAM-dependent_MTases_sf"/>
</dbReference>
<dbReference type="InterPro" id="IPR041698">
    <property type="entry name" value="Methyltransf_25"/>
</dbReference>
<feature type="domain" description="Methyltransferase" evidence="2">
    <location>
        <begin position="44"/>
        <end position="145"/>
    </location>
</feature>
<name>A0A4P7NP32_PYROR</name>
<dbReference type="PANTHER" id="PTHR43591">
    <property type="entry name" value="METHYLTRANSFERASE"/>
    <property type="match status" value="1"/>
</dbReference>
<dbReference type="Proteomes" id="UP000294847">
    <property type="component" value="Chromosome 6"/>
</dbReference>
<dbReference type="PANTHER" id="PTHR43591:SF24">
    <property type="entry name" value="2-METHOXY-6-POLYPRENYL-1,4-BENZOQUINOL METHYLASE, MITOCHONDRIAL"/>
    <property type="match status" value="1"/>
</dbReference>
<dbReference type="SUPFAM" id="SSF53335">
    <property type="entry name" value="S-adenosyl-L-methionine-dependent methyltransferases"/>
    <property type="match status" value="1"/>
</dbReference>
<evidence type="ECO:0000259" key="2">
    <source>
        <dbReference type="Pfam" id="PF13649"/>
    </source>
</evidence>
<accession>A0A4P7NP32</accession>
<dbReference type="EMBL" id="CP034209">
    <property type="protein sequence ID" value="QBZ64105.1"/>
    <property type="molecule type" value="Genomic_DNA"/>
</dbReference>
<evidence type="ECO:0000256" key="1">
    <source>
        <dbReference type="ARBA" id="ARBA00038158"/>
    </source>
</evidence>
<dbReference type="Gene3D" id="3.40.50.150">
    <property type="entry name" value="Vaccinia Virus protein VP39"/>
    <property type="match status" value="1"/>
</dbReference>
<comment type="similarity">
    <text evidence="1">Belongs to the methyltransferase superfamily. LaeA methyltransferase family.</text>
</comment>
<dbReference type="Pfam" id="PF13649">
    <property type="entry name" value="Methyltransf_25"/>
    <property type="match status" value="1"/>
</dbReference>